<sequence>MHCPHCTHTATVVRDHTKVLDRGHELGLQVFGEAMLDLGEGHPRRWWLLVRPEGGSSVVDAVVYASEPVVECDSCPLKPWVAEDDIVGEVVDHHKLLVF</sequence>
<proteinExistence type="predicted"/>
<protein>
    <submittedName>
        <fullName evidence="1">Uncharacterized protein</fullName>
    </submittedName>
</protein>
<organism evidence="1 2">
    <name type="scientific">Zophobas morio</name>
    <dbReference type="NCBI Taxonomy" id="2755281"/>
    <lineage>
        <taxon>Eukaryota</taxon>
        <taxon>Metazoa</taxon>
        <taxon>Ecdysozoa</taxon>
        <taxon>Arthropoda</taxon>
        <taxon>Hexapoda</taxon>
        <taxon>Insecta</taxon>
        <taxon>Pterygota</taxon>
        <taxon>Neoptera</taxon>
        <taxon>Endopterygota</taxon>
        <taxon>Coleoptera</taxon>
        <taxon>Polyphaga</taxon>
        <taxon>Cucujiformia</taxon>
        <taxon>Tenebrionidae</taxon>
        <taxon>Zophobas</taxon>
    </lineage>
</organism>
<comment type="caution">
    <text evidence="1">The sequence shown here is derived from an EMBL/GenBank/DDBJ whole genome shotgun (WGS) entry which is preliminary data.</text>
</comment>
<evidence type="ECO:0000313" key="2">
    <source>
        <dbReference type="Proteomes" id="UP001168821"/>
    </source>
</evidence>
<name>A0AA38M459_9CUCU</name>
<accession>A0AA38M459</accession>
<dbReference type="Proteomes" id="UP001168821">
    <property type="component" value="Unassembled WGS sequence"/>
</dbReference>
<dbReference type="EMBL" id="JALNTZ010000009">
    <property type="protein sequence ID" value="KAJ3641857.1"/>
    <property type="molecule type" value="Genomic_DNA"/>
</dbReference>
<evidence type="ECO:0000313" key="1">
    <source>
        <dbReference type="EMBL" id="KAJ3641857.1"/>
    </source>
</evidence>
<dbReference type="AlphaFoldDB" id="A0AA38M459"/>
<gene>
    <name evidence="1" type="ORF">Zmor_028328</name>
</gene>
<reference evidence="1" key="1">
    <citation type="journal article" date="2023" name="G3 (Bethesda)">
        <title>Whole genome assemblies of Zophobas morio and Tenebrio molitor.</title>
        <authorList>
            <person name="Kaur S."/>
            <person name="Stinson S.A."/>
            <person name="diCenzo G.C."/>
        </authorList>
    </citation>
    <scope>NUCLEOTIDE SEQUENCE</scope>
    <source>
        <strain evidence="1">QUZm001</strain>
    </source>
</reference>
<keyword evidence="2" id="KW-1185">Reference proteome</keyword>